<keyword evidence="2" id="KW-0472">Membrane</keyword>
<sequence length="211" mass="23819">RREHRRPVGQLPGDRGRGRRRHRDRARRRRAARARAAPDRARAQGAVSAARRLAGGAGRDHGAAAGDLARLHDPAEARHRRGRLVLPRRGHDARRAAAHRPRAAQAHAHARRVGRPGAAMGRGPRRAARGPERREGRRRGGRDRRGARRERGRREGPRAHDHPGRRPVPHLDVVRRVRRARRDGDRPLLRPADRRAAHRALGTPTTETWIL</sequence>
<name>A0A6J4TYL4_9ACTN</name>
<evidence type="ECO:0000313" key="2">
    <source>
        <dbReference type="EMBL" id="CAA9533811.1"/>
    </source>
</evidence>
<dbReference type="AlphaFoldDB" id="A0A6J4TYL4"/>
<protein>
    <submittedName>
        <fullName evidence="2">Hydroxymethylpyrimidine ABC transporter, transmembrane component</fullName>
    </submittedName>
</protein>
<feature type="compositionally biased region" description="Basic and acidic residues" evidence="1">
    <location>
        <begin position="152"/>
        <end position="164"/>
    </location>
</feature>
<accession>A0A6J4TYL4</accession>
<reference evidence="2" key="1">
    <citation type="submission" date="2020-02" db="EMBL/GenBank/DDBJ databases">
        <authorList>
            <person name="Meier V. D."/>
        </authorList>
    </citation>
    <scope>NUCLEOTIDE SEQUENCE</scope>
    <source>
        <strain evidence="2">AVDCRST_MAG85</strain>
    </source>
</reference>
<dbReference type="EMBL" id="CADCVT010000439">
    <property type="protein sequence ID" value="CAA9533811.1"/>
    <property type="molecule type" value="Genomic_DNA"/>
</dbReference>
<feature type="compositionally biased region" description="Basic residues" evidence="1">
    <location>
        <begin position="17"/>
        <end position="33"/>
    </location>
</feature>
<gene>
    <name evidence="2" type="ORF">AVDCRST_MAG85-3914</name>
</gene>
<feature type="compositionally biased region" description="Basic residues" evidence="1">
    <location>
        <begin position="96"/>
        <end position="114"/>
    </location>
</feature>
<evidence type="ECO:0000256" key="1">
    <source>
        <dbReference type="SAM" id="MobiDB-lite"/>
    </source>
</evidence>
<proteinExistence type="predicted"/>
<feature type="non-terminal residue" evidence="2">
    <location>
        <position position="211"/>
    </location>
</feature>
<feature type="non-terminal residue" evidence="2">
    <location>
        <position position="1"/>
    </location>
</feature>
<feature type="compositionally biased region" description="Basic and acidic residues" evidence="1">
    <location>
        <begin position="182"/>
        <end position="195"/>
    </location>
</feature>
<keyword evidence="2" id="KW-0812">Transmembrane</keyword>
<organism evidence="2">
    <name type="scientific">uncultured Solirubrobacteraceae bacterium</name>
    <dbReference type="NCBI Taxonomy" id="1162706"/>
    <lineage>
        <taxon>Bacteria</taxon>
        <taxon>Bacillati</taxon>
        <taxon>Actinomycetota</taxon>
        <taxon>Thermoleophilia</taxon>
        <taxon>Solirubrobacterales</taxon>
        <taxon>Solirubrobacteraceae</taxon>
        <taxon>environmental samples</taxon>
    </lineage>
</organism>
<feature type="compositionally biased region" description="Basic residues" evidence="1">
    <location>
        <begin position="136"/>
        <end position="151"/>
    </location>
</feature>
<feature type="region of interest" description="Disordered" evidence="1">
    <location>
        <begin position="1"/>
        <end position="211"/>
    </location>
</feature>
<feature type="compositionally biased region" description="Basic residues" evidence="1">
    <location>
        <begin position="78"/>
        <end position="88"/>
    </location>
</feature>